<dbReference type="GO" id="GO:0005634">
    <property type="term" value="C:nucleus"/>
    <property type="evidence" value="ECO:0007669"/>
    <property type="project" value="UniProtKB-SubCell"/>
</dbReference>
<dbReference type="CDD" id="cd00086">
    <property type="entry name" value="homeodomain"/>
    <property type="match status" value="1"/>
</dbReference>
<evidence type="ECO:0000256" key="10">
    <source>
        <dbReference type="PROSITE-ProRule" id="PRU00125"/>
    </source>
</evidence>
<dbReference type="InterPro" id="IPR009057">
    <property type="entry name" value="Homeodomain-like_sf"/>
</dbReference>
<dbReference type="GO" id="GO:0000981">
    <property type="term" value="F:DNA-binding transcription factor activity, RNA polymerase II-specific"/>
    <property type="evidence" value="ECO:0007669"/>
    <property type="project" value="TreeGrafter"/>
</dbReference>
<comment type="subcellular location">
    <subcellularLocation>
        <location evidence="1 9 11">Nucleus</location>
    </subcellularLocation>
</comment>
<dbReference type="FunFam" id="1.10.10.60:FF:000027">
    <property type="entry name" value="LIM/homeobox protein Lhx9"/>
    <property type="match status" value="1"/>
</dbReference>
<feature type="compositionally biased region" description="Polar residues" evidence="12">
    <location>
        <begin position="740"/>
        <end position="754"/>
    </location>
</feature>
<dbReference type="SUPFAM" id="SSF57716">
    <property type="entry name" value="Glucocorticoid receptor-like (DNA-binding domain)"/>
    <property type="match status" value="1"/>
</dbReference>
<dbReference type="Proteomes" id="UP000050792">
    <property type="component" value="Unassembled WGS sequence"/>
</dbReference>
<dbReference type="PANTHER" id="PTHR24208">
    <property type="entry name" value="LIM/HOMEOBOX PROTEIN LHX"/>
    <property type="match status" value="1"/>
</dbReference>
<name>A0AA85FBZ3_9TREM</name>
<dbReference type="GO" id="GO:0030182">
    <property type="term" value="P:neuron differentiation"/>
    <property type="evidence" value="ECO:0007669"/>
    <property type="project" value="TreeGrafter"/>
</dbReference>
<evidence type="ECO:0000256" key="11">
    <source>
        <dbReference type="RuleBase" id="RU000682"/>
    </source>
</evidence>
<dbReference type="GO" id="GO:0046872">
    <property type="term" value="F:metal ion binding"/>
    <property type="evidence" value="ECO:0007669"/>
    <property type="project" value="UniProtKB-KW"/>
</dbReference>
<evidence type="ECO:0000256" key="9">
    <source>
        <dbReference type="PROSITE-ProRule" id="PRU00108"/>
    </source>
</evidence>
<dbReference type="Pfam" id="PF00046">
    <property type="entry name" value="Homeodomain"/>
    <property type="match status" value="1"/>
</dbReference>
<dbReference type="GO" id="GO:0000977">
    <property type="term" value="F:RNA polymerase II transcription regulatory region sequence-specific DNA binding"/>
    <property type="evidence" value="ECO:0007669"/>
    <property type="project" value="TreeGrafter"/>
</dbReference>
<evidence type="ECO:0000256" key="1">
    <source>
        <dbReference type="ARBA" id="ARBA00004123"/>
    </source>
</evidence>
<evidence type="ECO:0000256" key="3">
    <source>
        <dbReference type="ARBA" id="ARBA00022737"/>
    </source>
</evidence>
<organism evidence="15 16">
    <name type="scientific">Schistosoma rodhaini</name>
    <dbReference type="NCBI Taxonomy" id="6188"/>
    <lineage>
        <taxon>Eukaryota</taxon>
        <taxon>Metazoa</taxon>
        <taxon>Spiralia</taxon>
        <taxon>Lophotrochozoa</taxon>
        <taxon>Platyhelminthes</taxon>
        <taxon>Trematoda</taxon>
        <taxon>Digenea</taxon>
        <taxon>Strigeidida</taxon>
        <taxon>Schistosomatoidea</taxon>
        <taxon>Schistosomatidae</taxon>
        <taxon>Schistosoma</taxon>
    </lineage>
</organism>
<keyword evidence="8 9" id="KW-0539">Nucleus</keyword>
<feature type="region of interest" description="Disordered" evidence="12">
    <location>
        <begin position="740"/>
        <end position="806"/>
    </location>
</feature>
<evidence type="ECO:0000256" key="2">
    <source>
        <dbReference type="ARBA" id="ARBA00022723"/>
    </source>
</evidence>
<dbReference type="WBParaSite" id="SRDH1_41810.1">
    <property type="protein sequence ID" value="SRDH1_41810.1"/>
    <property type="gene ID" value="SRDH1_41810"/>
</dbReference>
<evidence type="ECO:0000256" key="8">
    <source>
        <dbReference type="ARBA" id="ARBA00023242"/>
    </source>
</evidence>
<evidence type="ECO:0000313" key="15">
    <source>
        <dbReference type="Proteomes" id="UP000050792"/>
    </source>
</evidence>
<dbReference type="Gene3D" id="2.10.110.10">
    <property type="entry name" value="Cysteine Rich Protein"/>
    <property type="match status" value="2"/>
</dbReference>
<evidence type="ECO:0000259" key="13">
    <source>
        <dbReference type="PROSITE" id="PS50023"/>
    </source>
</evidence>
<dbReference type="InterPro" id="IPR001356">
    <property type="entry name" value="HD"/>
</dbReference>
<feature type="region of interest" description="Disordered" evidence="12">
    <location>
        <begin position="538"/>
        <end position="560"/>
    </location>
</feature>
<dbReference type="InterPro" id="IPR001781">
    <property type="entry name" value="Znf_LIM"/>
</dbReference>
<keyword evidence="5 10" id="KW-0440">LIM domain</keyword>
<dbReference type="SMART" id="SM00132">
    <property type="entry name" value="LIM"/>
    <property type="match status" value="2"/>
</dbReference>
<keyword evidence="3" id="KW-0677">Repeat</keyword>
<dbReference type="PROSITE" id="PS50023">
    <property type="entry name" value="LIM_DOMAIN_2"/>
    <property type="match status" value="2"/>
</dbReference>
<feature type="compositionally biased region" description="Acidic residues" evidence="12">
    <location>
        <begin position="776"/>
        <end position="796"/>
    </location>
</feature>
<feature type="DNA-binding region" description="Homeobox" evidence="9">
    <location>
        <begin position="646"/>
        <end position="705"/>
    </location>
</feature>
<feature type="compositionally biased region" description="Low complexity" evidence="12">
    <location>
        <begin position="759"/>
        <end position="770"/>
    </location>
</feature>
<dbReference type="PROSITE" id="PS00478">
    <property type="entry name" value="LIM_DOMAIN_1"/>
    <property type="match status" value="2"/>
</dbReference>
<evidence type="ECO:0000256" key="4">
    <source>
        <dbReference type="ARBA" id="ARBA00022833"/>
    </source>
</evidence>
<evidence type="ECO:0000256" key="12">
    <source>
        <dbReference type="SAM" id="MobiDB-lite"/>
    </source>
</evidence>
<dbReference type="SUPFAM" id="SSF46689">
    <property type="entry name" value="Homeodomain-like"/>
    <property type="match status" value="1"/>
</dbReference>
<feature type="domain" description="Homeobox" evidence="14">
    <location>
        <begin position="644"/>
        <end position="704"/>
    </location>
</feature>
<evidence type="ECO:0000259" key="14">
    <source>
        <dbReference type="PROSITE" id="PS50071"/>
    </source>
</evidence>
<dbReference type="PANTHER" id="PTHR24208:SF166">
    <property type="entry name" value="LIM HOMEOBOX TRANSCRIPTION FACTOR 1 ALPHA, ISOFORM B"/>
    <property type="match status" value="1"/>
</dbReference>
<evidence type="ECO:0000256" key="5">
    <source>
        <dbReference type="ARBA" id="ARBA00023038"/>
    </source>
</evidence>
<evidence type="ECO:0000256" key="6">
    <source>
        <dbReference type="ARBA" id="ARBA00023125"/>
    </source>
</evidence>
<keyword evidence="4 10" id="KW-0862">Zinc</keyword>
<feature type="domain" description="LIM zinc-binding" evidence="13">
    <location>
        <begin position="233"/>
        <end position="298"/>
    </location>
</feature>
<dbReference type="SMART" id="SM00389">
    <property type="entry name" value="HOX"/>
    <property type="match status" value="1"/>
</dbReference>
<keyword evidence="7 9" id="KW-0371">Homeobox</keyword>
<dbReference type="InterPro" id="IPR050453">
    <property type="entry name" value="LIM_Homeobox_TF"/>
</dbReference>
<feature type="domain" description="LIM zinc-binding" evidence="13">
    <location>
        <begin position="166"/>
        <end position="228"/>
    </location>
</feature>
<reference evidence="15" key="1">
    <citation type="submission" date="2022-06" db="EMBL/GenBank/DDBJ databases">
        <authorList>
            <person name="Berger JAMES D."/>
            <person name="Berger JAMES D."/>
        </authorList>
    </citation>
    <scope>NUCLEOTIDE SEQUENCE [LARGE SCALE GENOMIC DNA]</scope>
</reference>
<dbReference type="Gene3D" id="1.10.10.60">
    <property type="entry name" value="Homeodomain-like"/>
    <property type="match status" value="1"/>
</dbReference>
<reference evidence="16" key="2">
    <citation type="submission" date="2023-11" db="UniProtKB">
        <authorList>
            <consortium name="WormBaseParasite"/>
        </authorList>
    </citation>
    <scope>IDENTIFICATION</scope>
</reference>
<sequence length="970" mass="110298">MSTEYTVLDSTISSQPYSSNKQFTDDNQNNLMNNFISDIYSTSLFEQFPFSLKNFPSTGTSLPTNSPNLSSSLPLSSITVQKLSNMEIIQENDIHNVNFQLYPNKYKLPLLSTHQLTDNHIHSMSTTDTNIPLTSTIVTNSLNKTQSNESNKSIIKKTKTYQKLIKDCTGCNQPIYEKIYLGLSDGQLWHMNCLNCNTCGKCLDKETSCFNRYGQIYCRKDYELIFGSFKSRPVCTYCKQLISSNELIVRSINQLIFHSDCFCCNICHRIMKCGDRYELDNVSHQPICWEHYQQSHHHQLDSFLSCTDLCEGIKCLRESDHKDPGKLKELSGQIYSADGNTNVNFIQASDVLSIRDTDPDIEDLPIESSSRTDFLEHGNRLNFIDYGVKQQQPKSSVDRVIDKRKDEKYSRFNSYSIPLIGKDSSTIELLPNYLSHKPINYLPSLSHHLVQDNSSYSPCNLFNQPLRKLESDSSNERLCSLYETSCSSCTLSSSSYSPSVLPLCTSLKTISSYPSSACCSIPFTSACTPTLSNTSTPLLSLPSHNPSSLSSSSPPSSKTRFMHKHLDVSPLNYSSLLSNNNPSTLVDFIDRKNPSELNKSIDSNILIQHVQQQKRNRKRRSGIHQVFENECFNSGTNFYLGITTRQKRMRTSFKHHQLRTMKAYFNINHNPDVKDLKVLTEKTGLSKRVLQVWFQNARAKYRRNLVRQENTSTSVNNNINNSLTSGLITSSNCGSSEMIGNSISECDSQSSQINPDDFTISQTTPSSTSPHKNDLIQDDDDDDDDDDNVDDDEEEEGRVNDMNDIDNELEHNQIMSVLNKTDCQTNQNIQAKQCENSNLIDFEDNLNCSHYHDHHSTNELHKLTSHNEQEQQQPSINLTPCITSINSFTLHSAYNTDNILISQNNNNNNESNNNKNNKNNNYNLINTNKIYLENEHQLTTNMINYTDKLNNLVLSNKCHPVNCFTLTRIH</sequence>
<protein>
    <submittedName>
        <fullName evidence="16">Uncharacterized protein</fullName>
    </submittedName>
</protein>
<keyword evidence="15" id="KW-1185">Reference proteome</keyword>
<proteinExistence type="predicted"/>
<keyword evidence="2 10" id="KW-0479">Metal-binding</keyword>
<dbReference type="Pfam" id="PF00412">
    <property type="entry name" value="LIM"/>
    <property type="match status" value="2"/>
</dbReference>
<feature type="compositionally biased region" description="Low complexity" evidence="12">
    <location>
        <begin position="538"/>
        <end position="557"/>
    </location>
</feature>
<dbReference type="AlphaFoldDB" id="A0AA85FBZ3"/>
<keyword evidence="6 9" id="KW-0238">DNA-binding</keyword>
<evidence type="ECO:0000256" key="7">
    <source>
        <dbReference type="ARBA" id="ARBA00023155"/>
    </source>
</evidence>
<accession>A0AA85FBZ3</accession>
<dbReference type="PROSITE" id="PS50071">
    <property type="entry name" value="HOMEOBOX_2"/>
    <property type="match status" value="1"/>
</dbReference>
<evidence type="ECO:0000313" key="16">
    <source>
        <dbReference type="WBParaSite" id="SRDH1_41810.1"/>
    </source>
</evidence>